<evidence type="ECO:0000313" key="3">
    <source>
        <dbReference type="EMBL" id="KAG0650725.1"/>
    </source>
</evidence>
<feature type="coiled-coil region" evidence="1">
    <location>
        <begin position="92"/>
        <end position="119"/>
    </location>
</feature>
<proteinExistence type="predicted"/>
<dbReference type="EMBL" id="VNKQ01000005">
    <property type="protein sequence ID" value="KAG0650725.1"/>
    <property type="molecule type" value="Genomic_DNA"/>
</dbReference>
<evidence type="ECO:0000313" key="4">
    <source>
        <dbReference type="Proteomes" id="UP000785200"/>
    </source>
</evidence>
<feature type="compositionally biased region" description="Low complexity" evidence="2">
    <location>
        <begin position="308"/>
        <end position="347"/>
    </location>
</feature>
<dbReference type="GO" id="GO:0006368">
    <property type="term" value="P:transcription elongation by RNA polymerase II"/>
    <property type="evidence" value="ECO:0007669"/>
    <property type="project" value="InterPro"/>
</dbReference>
<dbReference type="InterPro" id="IPR051870">
    <property type="entry name" value="Elongin-A_domain"/>
</dbReference>
<protein>
    <recommendedName>
        <fullName evidence="5">Elongin-A</fullName>
    </recommendedName>
</protein>
<dbReference type="InterPro" id="IPR010684">
    <property type="entry name" value="RNA_pol_II_trans_fac_SIII_A"/>
</dbReference>
<evidence type="ECO:0000256" key="1">
    <source>
        <dbReference type="SAM" id="Coils"/>
    </source>
</evidence>
<dbReference type="PANTHER" id="PTHR15141">
    <property type="entry name" value="TRANSCRIPTION ELONGATION FACTOR B POLYPEPTIDE 3"/>
    <property type="match status" value="1"/>
</dbReference>
<dbReference type="Proteomes" id="UP000785200">
    <property type="component" value="Unassembled WGS sequence"/>
</dbReference>
<evidence type="ECO:0008006" key="5">
    <source>
        <dbReference type="Google" id="ProtNLM"/>
    </source>
</evidence>
<keyword evidence="1" id="KW-0175">Coiled coil</keyword>
<dbReference type="OrthoDB" id="21513at2759"/>
<accession>A0A9P6VNC3</accession>
<dbReference type="Pfam" id="PF06881">
    <property type="entry name" value="Elongin_A"/>
    <property type="match status" value="1"/>
</dbReference>
<dbReference type="PANTHER" id="PTHR15141:SF76">
    <property type="entry name" value="TRANSCRIPTION ELONGATION FACTOR B POLYPEPTIDE 3"/>
    <property type="match status" value="1"/>
</dbReference>
<name>A0A9P6VNC3_9HELO</name>
<sequence length="418" mass="46752">MPAPTLVSSCTKACIKNVRSLVDVGDFEYWKIESILKRVDSPQQLHEIETRSPQIKGEDSEIWLSFIRRDIPNWKDKNYVPKNPTKWYEVYCRYKKELAKELEKDQEELKARMAELNKKKSTHVSKIVDLRKLPKVPRDPRMMANNGGVPIGRNKENGVIKHGASSLTWTTGSKTKMTDGKSVMTRARREAKEISQRGRLARPTHQLGGRVGQVRQAPAGMVNEYRRDRLPALAPVKILSKKRDVSDQVGGSIGGPSLEERERRLRALTMTRGQAFGAAEPTLVSSEDDDDDDLEDLFDEKPKQIRGPSTNSSKSMLSPPSSSPSTKSQPRQLLKSTPLSSSASPAPRIKPSDVISAMISIPKSKPAARTSMPMHSKTPTTFSRSPSPSHGDRNRMMIKKRPAPDVFNRAASKKPRAR</sequence>
<dbReference type="AlphaFoldDB" id="A0A9P6VNC3"/>
<evidence type="ECO:0000256" key="2">
    <source>
        <dbReference type="SAM" id="MobiDB-lite"/>
    </source>
</evidence>
<organism evidence="3 4">
    <name type="scientific">Hyphodiscus hymeniophilus</name>
    <dbReference type="NCBI Taxonomy" id="353542"/>
    <lineage>
        <taxon>Eukaryota</taxon>
        <taxon>Fungi</taxon>
        <taxon>Dikarya</taxon>
        <taxon>Ascomycota</taxon>
        <taxon>Pezizomycotina</taxon>
        <taxon>Leotiomycetes</taxon>
        <taxon>Helotiales</taxon>
        <taxon>Hyphodiscaceae</taxon>
        <taxon>Hyphodiscus</taxon>
    </lineage>
</organism>
<reference evidence="3" key="1">
    <citation type="submission" date="2019-07" db="EMBL/GenBank/DDBJ databases">
        <title>Hyphodiscus hymeniophilus genome sequencing and assembly.</title>
        <authorList>
            <person name="Kramer G."/>
            <person name="Nodwell J."/>
        </authorList>
    </citation>
    <scope>NUCLEOTIDE SEQUENCE</scope>
    <source>
        <strain evidence="3">ATCC 34498</strain>
    </source>
</reference>
<gene>
    <name evidence="3" type="ORF">D0Z07_2311</name>
</gene>
<feature type="region of interest" description="Disordered" evidence="2">
    <location>
        <begin position="271"/>
        <end position="418"/>
    </location>
</feature>
<dbReference type="Gene3D" id="6.10.250.3180">
    <property type="match status" value="1"/>
</dbReference>
<feature type="region of interest" description="Disordered" evidence="2">
    <location>
        <begin position="137"/>
        <end position="157"/>
    </location>
</feature>
<comment type="caution">
    <text evidence="3">The sequence shown here is derived from an EMBL/GenBank/DDBJ whole genome shotgun (WGS) entry which is preliminary data.</text>
</comment>
<feature type="compositionally biased region" description="Low complexity" evidence="2">
    <location>
        <begin position="376"/>
        <end position="389"/>
    </location>
</feature>
<dbReference type="GO" id="GO:0070449">
    <property type="term" value="C:elongin complex"/>
    <property type="evidence" value="ECO:0007669"/>
    <property type="project" value="InterPro"/>
</dbReference>
<keyword evidence="4" id="KW-1185">Reference proteome</keyword>
<feature type="compositionally biased region" description="Acidic residues" evidence="2">
    <location>
        <begin position="286"/>
        <end position="298"/>
    </location>
</feature>